<feature type="region of interest" description="Disordered" evidence="1">
    <location>
        <begin position="505"/>
        <end position="532"/>
    </location>
</feature>
<organism evidence="3 4">
    <name type="scientific">Moniliophthora roreri (strain MCA 2997)</name>
    <name type="common">Cocoa frosty pod rot fungus</name>
    <name type="synonym">Crinipellis roreri</name>
    <dbReference type="NCBI Taxonomy" id="1381753"/>
    <lineage>
        <taxon>Eukaryota</taxon>
        <taxon>Fungi</taxon>
        <taxon>Dikarya</taxon>
        <taxon>Basidiomycota</taxon>
        <taxon>Agaricomycotina</taxon>
        <taxon>Agaricomycetes</taxon>
        <taxon>Agaricomycetidae</taxon>
        <taxon>Agaricales</taxon>
        <taxon>Marasmiineae</taxon>
        <taxon>Marasmiaceae</taxon>
        <taxon>Moniliophthora</taxon>
    </lineage>
</organism>
<evidence type="ECO:0000313" key="4">
    <source>
        <dbReference type="Proteomes" id="UP000017559"/>
    </source>
</evidence>
<comment type="caution">
    <text evidence="3">The sequence shown here is derived from an EMBL/GenBank/DDBJ whole genome shotgun (WGS) entry which is preliminary data.</text>
</comment>
<feature type="compositionally biased region" description="Basic residues" evidence="1">
    <location>
        <begin position="27"/>
        <end position="36"/>
    </location>
</feature>
<name>V2XAQ5_MONRO</name>
<gene>
    <name evidence="3" type="ORF">Moror_806</name>
</gene>
<protein>
    <recommendedName>
        <fullName evidence="2">GmrSD restriction endonucleases N-terminal domain-containing protein</fullName>
    </recommendedName>
</protein>
<feature type="domain" description="GmrSD restriction endonucleases N-terminal" evidence="2">
    <location>
        <begin position="66"/>
        <end position="178"/>
    </location>
</feature>
<feature type="compositionally biased region" description="Basic and acidic residues" evidence="1">
    <location>
        <begin position="639"/>
        <end position="650"/>
    </location>
</feature>
<accession>V2XAQ5</accession>
<dbReference type="Proteomes" id="UP000017559">
    <property type="component" value="Unassembled WGS sequence"/>
</dbReference>
<feature type="region of interest" description="Disordered" evidence="1">
    <location>
        <begin position="1"/>
        <end position="42"/>
    </location>
</feature>
<evidence type="ECO:0000313" key="3">
    <source>
        <dbReference type="EMBL" id="ESK89891.1"/>
    </source>
</evidence>
<proteinExistence type="predicted"/>
<reference evidence="3 4" key="1">
    <citation type="journal article" date="2014" name="BMC Genomics">
        <title>Genome and secretome analysis of the hemibiotrophic fungal pathogen, Moniliophthora roreri, which causes frosty pod rot disease of cacao: mechanisms of the biotrophic and necrotrophic phases.</title>
        <authorList>
            <person name="Meinhardt L.W."/>
            <person name="Costa G.G.L."/>
            <person name="Thomazella D.P.T."/>
            <person name="Teixeira P.J.P.L."/>
            <person name="Carazzolle M.F."/>
            <person name="Schuster S.C."/>
            <person name="Carlson J.E."/>
            <person name="Guiltinan M.J."/>
            <person name="Mieczkowski P."/>
            <person name="Farmer A."/>
            <person name="Ramaraj T."/>
            <person name="Crozier J."/>
            <person name="Davis R.E."/>
            <person name="Shao J."/>
            <person name="Melnick R.L."/>
            <person name="Pereira G.A.G."/>
            <person name="Bailey B.A."/>
        </authorList>
    </citation>
    <scope>NUCLEOTIDE SEQUENCE [LARGE SCALE GENOMIC DNA]</scope>
    <source>
        <strain evidence="3 4">MCA 2997</strain>
    </source>
</reference>
<feature type="region of interest" description="Disordered" evidence="1">
    <location>
        <begin position="617"/>
        <end position="658"/>
    </location>
</feature>
<feature type="compositionally biased region" description="Polar residues" evidence="1">
    <location>
        <begin position="299"/>
        <end position="315"/>
    </location>
</feature>
<dbReference type="InterPro" id="IPR004919">
    <property type="entry name" value="GmrSD_N"/>
</dbReference>
<dbReference type="AlphaFoldDB" id="V2XAQ5"/>
<dbReference type="Pfam" id="PF03235">
    <property type="entry name" value="GmrSD_N"/>
    <property type="match status" value="1"/>
</dbReference>
<keyword evidence="4" id="KW-1185">Reference proteome</keyword>
<dbReference type="EMBL" id="AWSO01000505">
    <property type="protein sequence ID" value="ESK89891.1"/>
    <property type="molecule type" value="Genomic_DNA"/>
</dbReference>
<feature type="region of interest" description="Disordered" evidence="1">
    <location>
        <begin position="296"/>
        <end position="322"/>
    </location>
</feature>
<dbReference type="PANTHER" id="PTHR39639:SF1">
    <property type="entry name" value="DUF262 DOMAIN-CONTAINING PROTEIN"/>
    <property type="match status" value="1"/>
</dbReference>
<evidence type="ECO:0000256" key="1">
    <source>
        <dbReference type="SAM" id="MobiDB-lite"/>
    </source>
</evidence>
<feature type="region of interest" description="Disordered" evidence="1">
    <location>
        <begin position="449"/>
        <end position="491"/>
    </location>
</feature>
<sequence length="658" mass="73225">MESEEDEYSHLNYESLDGDYSPTPASRSKKRPRRQGKSNNVWEEKEYRIQNALNPPRATTYTAQALFEQIHLGTIDLDPEYQRDVVWTAQKQIQLIDSMFRNYYIPPIIFSVTVHTDGSEARTCIDGKQRLTSIRLFMDGLIPHKDPHTSQQLWYRDIPGVSKGGNKILLPEKYRQIFANKQVVCVEYGEVSPSDERDIFRRVQLGMALTPAEKLQANSTPRANFVRELVNTYCTESSLGTRQVSWHRERAGDFYVFATAACCLAKWSDRSGLGHLPSMPIVETWMKEKVSRAKGRISGAQQNGRKAIQKASSGQNEDEDASGGFVEVPGAFRARVEKALGVLGTLMNDKRYNTPFRPSSGIAVKVAPLEVVGSIMLVYVTCTAPTSTTSIFSTPPGLDPQCPDDLRRLSHLIAQMRRRLRDIYSEIRMNSPTARPMFDFILEAGRDPFNYEGPTPGTDPECEEEEETWKSRETKQTKRRRRASTSSDVPFQAAKRTAIKRCVVVSSPEPDRSDVEPEEPAAASPIECPPPPLPETGEAQIAVEGQPEPQAASLHLAPQQLPPVDIHMLSQHVMYTQMLAQSMMMMGMPIPPSSLTALTPMGTNISPHMIPQLMNTIGSGGSQSFGPVPEGSSSSTSDRFSRMPTEELGGHEAGVGYE</sequence>
<dbReference type="OrthoDB" id="3032688at2759"/>
<dbReference type="PANTHER" id="PTHR39639">
    <property type="entry name" value="CHROMOSOME 16, WHOLE GENOME SHOTGUN SEQUENCE"/>
    <property type="match status" value="1"/>
</dbReference>
<evidence type="ECO:0000259" key="2">
    <source>
        <dbReference type="Pfam" id="PF03235"/>
    </source>
</evidence>
<dbReference type="HOGENOM" id="CLU_013023_2_1_1"/>
<dbReference type="KEGG" id="mrr:Moror_806"/>